<evidence type="ECO:0000256" key="2">
    <source>
        <dbReference type="ARBA" id="ARBA00023242"/>
    </source>
</evidence>
<dbReference type="EMBL" id="JAGMUU010000052">
    <property type="protein sequence ID" value="KAH7112253.1"/>
    <property type="molecule type" value="Genomic_DNA"/>
</dbReference>
<dbReference type="PROSITE" id="PS50048">
    <property type="entry name" value="ZN2_CY6_FUNGAL_2"/>
    <property type="match status" value="1"/>
</dbReference>
<keyword evidence="4" id="KW-0812">Transmembrane</keyword>
<dbReference type="AlphaFoldDB" id="A0A9P9D451"/>
<dbReference type="GO" id="GO:0008270">
    <property type="term" value="F:zinc ion binding"/>
    <property type="evidence" value="ECO:0007669"/>
    <property type="project" value="InterPro"/>
</dbReference>
<evidence type="ECO:0000256" key="1">
    <source>
        <dbReference type="ARBA" id="ARBA00022723"/>
    </source>
</evidence>
<dbReference type="GO" id="GO:0003677">
    <property type="term" value="F:DNA binding"/>
    <property type="evidence" value="ECO:0007669"/>
    <property type="project" value="InterPro"/>
</dbReference>
<dbReference type="InterPro" id="IPR036864">
    <property type="entry name" value="Zn2-C6_fun-type_DNA-bd_sf"/>
</dbReference>
<dbReference type="SMART" id="SM00906">
    <property type="entry name" value="Fungal_trans"/>
    <property type="match status" value="1"/>
</dbReference>
<evidence type="ECO:0000256" key="3">
    <source>
        <dbReference type="SAM" id="MobiDB-lite"/>
    </source>
</evidence>
<dbReference type="OrthoDB" id="2534600at2759"/>
<evidence type="ECO:0000259" key="5">
    <source>
        <dbReference type="PROSITE" id="PS50048"/>
    </source>
</evidence>
<keyword evidence="1" id="KW-0479">Metal-binding</keyword>
<dbReference type="Pfam" id="PF04082">
    <property type="entry name" value="Fungal_trans"/>
    <property type="match status" value="1"/>
</dbReference>
<dbReference type="InterPro" id="IPR001138">
    <property type="entry name" value="Zn2Cys6_DnaBD"/>
</dbReference>
<dbReference type="SUPFAM" id="SSF57701">
    <property type="entry name" value="Zn2/Cys6 DNA-binding domain"/>
    <property type="match status" value="1"/>
</dbReference>
<dbReference type="InterPro" id="IPR050797">
    <property type="entry name" value="Carb_Metab_Trans_Reg"/>
</dbReference>
<sequence>MTPSRIRRRNLVSRACDRCKSRKSKCSGSQPCQQCVAAVAECSYLTVQRMRGPPKSRLSNSRSSSRKVPDNRPAQRPELTGGEPRAPALRFRPRIAVSALSPILALYQASMFSVWPILDTDNLISRLNDRSGLYDYALALATAAATMSQLKAALNLPGQCPSAELCEAECQRVHYALQSRNDSPNLTRLRAAFFLHAYHENRERGSVKSFLYLREAISLAQLMDLHDETSYEHIPADQARLRKRIFWLLFITERGNSVFHHLPVLLAPTLQPLLNDTIPEAGLFEPLETVAQIFTAIDRSGLCRSTSSSNQAALQGLSQLNAFDSTLRRVFSALGNTDDTHKADIFVTVCWARILLWKAAQPAMINPSDLSRCLSLPLYLVNVVEEMISSLEQLPLTAIEAHGLGIQVKIFDMASTLIEYAADLSYANDSSGMPPEQRCLAALRKLHNILASIKSALLLRRGQLEPDLGQRQQQYVYWCRYTRPLIG</sequence>
<dbReference type="CDD" id="cd00067">
    <property type="entry name" value="GAL4"/>
    <property type="match status" value="1"/>
</dbReference>
<feature type="transmembrane region" description="Helical" evidence="4">
    <location>
        <begin position="95"/>
        <end position="118"/>
    </location>
</feature>
<evidence type="ECO:0000313" key="6">
    <source>
        <dbReference type="EMBL" id="KAH7112253.1"/>
    </source>
</evidence>
<dbReference type="PROSITE" id="PS00463">
    <property type="entry name" value="ZN2_CY6_FUNGAL_1"/>
    <property type="match status" value="1"/>
</dbReference>
<protein>
    <recommendedName>
        <fullName evidence="5">Zn(2)-C6 fungal-type domain-containing protein</fullName>
    </recommendedName>
</protein>
<dbReference type="Pfam" id="PF00172">
    <property type="entry name" value="Zn_clus"/>
    <property type="match status" value="1"/>
</dbReference>
<keyword evidence="4" id="KW-1133">Transmembrane helix</keyword>
<dbReference type="Proteomes" id="UP000717696">
    <property type="component" value="Unassembled WGS sequence"/>
</dbReference>
<dbReference type="CDD" id="cd12148">
    <property type="entry name" value="fungal_TF_MHR"/>
    <property type="match status" value="1"/>
</dbReference>
<gene>
    <name evidence="6" type="ORF">B0J13DRAFT_576050</name>
</gene>
<comment type="caution">
    <text evidence="6">The sequence shown here is derived from an EMBL/GenBank/DDBJ whole genome shotgun (WGS) entry which is preliminary data.</text>
</comment>
<keyword evidence="7" id="KW-1185">Reference proteome</keyword>
<feature type="region of interest" description="Disordered" evidence="3">
    <location>
        <begin position="51"/>
        <end position="86"/>
    </location>
</feature>
<evidence type="ECO:0000256" key="4">
    <source>
        <dbReference type="SAM" id="Phobius"/>
    </source>
</evidence>
<organism evidence="6 7">
    <name type="scientific">Dactylonectria estremocensis</name>
    <dbReference type="NCBI Taxonomy" id="1079267"/>
    <lineage>
        <taxon>Eukaryota</taxon>
        <taxon>Fungi</taxon>
        <taxon>Dikarya</taxon>
        <taxon>Ascomycota</taxon>
        <taxon>Pezizomycotina</taxon>
        <taxon>Sordariomycetes</taxon>
        <taxon>Hypocreomycetidae</taxon>
        <taxon>Hypocreales</taxon>
        <taxon>Nectriaceae</taxon>
        <taxon>Dactylonectria</taxon>
    </lineage>
</organism>
<dbReference type="InterPro" id="IPR007219">
    <property type="entry name" value="XnlR_reg_dom"/>
</dbReference>
<keyword evidence="2" id="KW-0539">Nucleus</keyword>
<reference evidence="6" key="1">
    <citation type="journal article" date="2021" name="Nat. Commun.">
        <title>Genetic determinants of endophytism in the Arabidopsis root mycobiome.</title>
        <authorList>
            <person name="Mesny F."/>
            <person name="Miyauchi S."/>
            <person name="Thiergart T."/>
            <person name="Pickel B."/>
            <person name="Atanasova L."/>
            <person name="Karlsson M."/>
            <person name="Huettel B."/>
            <person name="Barry K.W."/>
            <person name="Haridas S."/>
            <person name="Chen C."/>
            <person name="Bauer D."/>
            <person name="Andreopoulos W."/>
            <person name="Pangilinan J."/>
            <person name="LaButti K."/>
            <person name="Riley R."/>
            <person name="Lipzen A."/>
            <person name="Clum A."/>
            <person name="Drula E."/>
            <person name="Henrissat B."/>
            <person name="Kohler A."/>
            <person name="Grigoriev I.V."/>
            <person name="Martin F.M."/>
            <person name="Hacquard S."/>
        </authorList>
    </citation>
    <scope>NUCLEOTIDE SEQUENCE</scope>
    <source>
        <strain evidence="6">MPI-CAGE-AT-0021</strain>
    </source>
</reference>
<dbReference type="SMART" id="SM00066">
    <property type="entry name" value="GAL4"/>
    <property type="match status" value="1"/>
</dbReference>
<evidence type="ECO:0000313" key="7">
    <source>
        <dbReference type="Proteomes" id="UP000717696"/>
    </source>
</evidence>
<dbReference type="PANTHER" id="PTHR31668">
    <property type="entry name" value="GLUCOSE TRANSPORT TRANSCRIPTION REGULATOR RGT1-RELATED-RELATED"/>
    <property type="match status" value="1"/>
</dbReference>
<dbReference type="Gene3D" id="4.10.240.10">
    <property type="entry name" value="Zn(2)-C6 fungal-type DNA-binding domain"/>
    <property type="match status" value="1"/>
</dbReference>
<name>A0A9P9D451_9HYPO</name>
<feature type="domain" description="Zn(2)-C6 fungal-type" evidence="5">
    <location>
        <begin position="15"/>
        <end position="44"/>
    </location>
</feature>
<dbReference type="PANTHER" id="PTHR31668:SF28">
    <property type="entry name" value="ZN(II)2CYS6 TRANSCRIPTION FACTOR (EUROFUNG)"/>
    <property type="match status" value="1"/>
</dbReference>
<dbReference type="GO" id="GO:0000981">
    <property type="term" value="F:DNA-binding transcription factor activity, RNA polymerase II-specific"/>
    <property type="evidence" value="ECO:0007669"/>
    <property type="project" value="InterPro"/>
</dbReference>
<dbReference type="GO" id="GO:0006351">
    <property type="term" value="P:DNA-templated transcription"/>
    <property type="evidence" value="ECO:0007669"/>
    <property type="project" value="InterPro"/>
</dbReference>
<keyword evidence="4" id="KW-0472">Membrane</keyword>
<accession>A0A9P9D451</accession>
<proteinExistence type="predicted"/>